<dbReference type="OrthoDB" id="9793175at2"/>
<name>A0A837KMU1_9BACL</name>
<evidence type="ECO:0000259" key="8">
    <source>
        <dbReference type="PROSITE" id="PS50983"/>
    </source>
</evidence>
<dbReference type="EMBL" id="LDCN01000003">
    <property type="protein sequence ID" value="KLH98898.1"/>
    <property type="molecule type" value="Genomic_DNA"/>
</dbReference>
<dbReference type="PANTHER" id="PTHR30532:SF21">
    <property type="entry name" value="SIDEROPHORE-BINDING LIPOPROTEIN YFIY-RELATED"/>
    <property type="match status" value="1"/>
</dbReference>
<evidence type="ECO:0000256" key="7">
    <source>
        <dbReference type="SAM" id="SignalP"/>
    </source>
</evidence>
<proteinExistence type="inferred from homology"/>
<dbReference type="InterPro" id="IPR051313">
    <property type="entry name" value="Bact_iron-sidero_bind"/>
</dbReference>
<dbReference type="EMBL" id="BJOL01000020">
    <property type="protein sequence ID" value="GED59531.1"/>
    <property type="molecule type" value="Genomic_DNA"/>
</dbReference>
<keyword evidence="5" id="KW-0564">Palmitate</keyword>
<dbReference type="FunFam" id="3.40.50.1980:FF:000003">
    <property type="entry name" value="Iron ABC transporter substrate-binding protein"/>
    <property type="match status" value="1"/>
</dbReference>
<dbReference type="SUPFAM" id="SSF53807">
    <property type="entry name" value="Helical backbone' metal receptor"/>
    <property type="match status" value="1"/>
</dbReference>
<dbReference type="AlphaFoldDB" id="A0A837KMU1"/>
<dbReference type="Proteomes" id="UP000319498">
    <property type="component" value="Unassembled WGS sequence"/>
</dbReference>
<organism evidence="10 11">
    <name type="scientific">Brevibacillus formosus</name>
    <dbReference type="NCBI Taxonomy" id="54913"/>
    <lineage>
        <taxon>Bacteria</taxon>
        <taxon>Bacillati</taxon>
        <taxon>Bacillota</taxon>
        <taxon>Bacilli</taxon>
        <taxon>Bacillales</taxon>
        <taxon>Paenibacillaceae</taxon>
        <taxon>Brevibacillus</taxon>
    </lineage>
</organism>
<evidence type="ECO:0000256" key="4">
    <source>
        <dbReference type="ARBA" id="ARBA00022729"/>
    </source>
</evidence>
<comment type="subcellular location">
    <subcellularLocation>
        <location evidence="1">Cell membrane</location>
        <topology evidence="1">Lipid-anchor</topology>
    </subcellularLocation>
</comment>
<evidence type="ECO:0000256" key="2">
    <source>
        <dbReference type="ARBA" id="ARBA00008814"/>
    </source>
</evidence>
<evidence type="ECO:0000256" key="5">
    <source>
        <dbReference type="ARBA" id="ARBA00023139"/>
    </source>
</evidence>
<dbReference type="InterPro" id="IPR002491">
    <property type="entry name" value="ABC_transptr_periplasmic_BD"/>
</dbReference>
<sequence length="323" mass="35675">MFKKGKLPLLVTMIMSLLLAACGTETAAPAQQAQTEKPQTEQVRKIVHAMGETEIKGTPERIVVLTNQGTESLLALGIKPVGAVKSWIGEPWFDHIKDQMSGVEVVGDETQPNMELIASLKPDLILGTKVRQEKIYTQLSAIAPTVFTENLGDSMIENFELYAHALNKETEGTKILADFDKLIADTKTKLGDKTKMEISLARFQPGKVRVYYKQNFAGVIFDKLGFARPAEQNKAEFSKDIAKEQINVLDGDVFFYFTSDRNGDTGASKTAQEWLSDPLAKNMKVVQTGRAYQVNEAIWNTAGGILAANLMVKDIEKIFADIN</sequence>
<reference evidence="9 12" key="2">
    <citation type="submission" date="2019-06" db="EMBL/GenBank/DDBJ databases">
        <title>Whole genome shotgun sequence of Brevibacillus formosus NBRC 15716.</title>
        <authorList>
            <person name="Hosoyama A."/>
            <person name="Uohara A."/>
            <person name="Ohji S."/>
            <person name="Ichikawa N."/>
        </authorList>
    </citation>
    <scope>NUCLEOTIDE SEQUENCE [LARGE SCALE GENOMIC DNA]</scope>
    <source>
        <strain evidence="9 12">NBRC 15716</strain>
    </source>
</reference>
<feature type="domain" description="Fe/B12 periplasmic-binding" evidence="8">
    <location>
        <begin position="61"/>
        <end position="323"/>
    </location>
</feature>
<keyword evidence="12" id="KW-1185">Reference proteome</keyword>
<gene>
    <name evidence="9" type="primary">fecB_2</name>
    <name evidence="10" type="ORF">AA984_10225</name>
    <name evidence="9" type="ORF">BFO01nite_36630</name>
</gene>
<comment type="caution">
    <text evidence="10">The sequence shown here is derived from an EMBL/GenBank/DDBJ whole genome shotgun (WGS) entry which is preliminary data.</text>
</comment>
<dbReference type="GO" id="GO:0030288">
    <property type="term" value="C:outer membrane-bounded periplasmic space"/>
    <property type="evidence" value="ECO:0007669"/>
    <property type="project" value="TreeGrafter"/>
</dbReference>
<feature type="signal peptide" evidence="7">
    <location>
        <begin position="1"/>
        <end position="20"/>
    </location>
</feature>
<keyword evidence="4 7" id="KW-0732">Signal</keyword>
<evidence type="ECO:0000313" key="12">
    <source>
        <dbReference type="Proteomes" id="UP000319498"/>
    </source>
</evidence>
<keyword evidence="6" id="KW-0449">Lipoprotein</keyword>
<evidence type="ECO:0000313" key="9">
    <source>
        <dbReference type="EMBL" id="GED59531.1"/>
    </source>
</evidence>
<reference evidence="10 11" key="1">
    <citation type="submission" date="2015-05" db="EMBL/GenBank/DDBJ databases">
        <title>Genome sequencing project for genomic taxonomy and phylogenomics of Bacillus-like bacteria.</title>
        <authorList>
            <person name="Liu B."/>
            <person name="Wang J."/>
            <person name="Zhu Y."/>
            <person name="Liu G."/>
            <person name="Chen Q."/>
            <person name="Chen Z."/>
            <person name="Lan J."/>
            <person name="Che J."/>
            <person name="Ge C."/>
            <person name="Shi H."/>
            <person name="Pan Z."/>
            <person name="Liu X."/>
        </authorList>
    </citation>
    <scope>NUCLEOTIDE SEQUENCE [LARGE SCALE GENOMIC DNA]</scope>
    <source>
        <strain evidence="10 11">DSM 9885</strain>
    </source>
</reference>
<protein>
    <submittedName>
        <fullName evidence="10">ABC transporter substrate-binding protein</fullName>
    </submittedName>
    <submittedName>
        <fullName evidence="9">Iron siderophore-binding protein</fullName>
    </submittedName>
</protein>
<evidence type="ECO:0000256" key="1">
    <source>
        <dbReference type="ARBA" id="ARBA00004193"/>
    </source>
</evidence>
<dbReference type="Pfam" id="PF01497">
    <property type="entry name" value="Peripla_BP_2"/>
    <property type="match status" value="1"/>
</dbReference>
<keyword evidence="3" id="KW-0813">Transport</keyword>
<evidence type="ECO:0000313" key="11">
    <source>
        <dbReference type="Proteomes" id="UP000035218"/>
    </source>
</evidence>
<dbReference type="GO" id="GO:0005886">
    <property type="term" value="C:plasma membrane"/>
    <property type="evidence" value="ECO:0007669"/>
    <property type="project" value="UniProtKB-SubCell"/>
</dbReference>
<evidence type="ECO:0000256" key="3">
    <source>
        <dbReference type="ARBA" id="ARBA00022448"/>
    </source>
</evidence>
<dbReference type="GeneID" id="87585446"/>
<dbReference type="GO" id="GO:1901678">
    <property type="term" value="P:iron coordination entity transport"/>
    <property type="evidence" value="ECO:0007669"/>
    <property type="project" value="UniProtKB-ARBA"/>
</dbReference>
<dbReference type="PROSITE" id="PS51257">
    <property type="entry name" value="PROKAR_LIPOPROTEIN"/>
    <property type="match status" value="1"/>
</dbReference>
<accession>A0A837KMU1</accession>
<evidence type="ECO:0000313" key="10">
    <source>
        <dbReference type="EMBL" id="KLH98898.1"/>
    </source>
</evidence>
<dbReference type="Proteomes" id="UP000035218">
    <property type="component" value="Unassembled WGS sequence"/>
</dbReference>
<dbReference type="CDD" id="cd01146">
    <property type="entry name" value="FhuD"/>
    <property type="match status" value="1"/>
</dbReference>
<comment type="similarity">
    <text evidence="2">Belongs to the bacterial solute-binding protein 8 family.</text>
</comment>
<dbReference type="PANTHER" id="PTHR30532">
    <property type="entry name" value="IRON III DICITRATE-BINDING PERIPLASMIC PROTEIN"/>
    <property type="match status" value="1"/>
</dbReference>
<dbReference type="Gene3D" id="3.40.50.1980">
    <property type="entry name" value="Nitrogenase molybdenum iron protein domain"/>
    <property type="match status" value="2"/>
</dbReference>
<dbReference type="RefSeq" id="WP_047069693.1">
    <property type="nucleotide sequence ID" value="NZ_BJOL01000020.1"/>
</dbReference>
<feature type="chain" id="PRO_5039149306" evidence="7">
    <location>
        <begin position="21"/>
        <end position="323"/>
    </location>
</feature>
<dbReference type="PROSITE" id="PS50983">
    <property type="entry name" value="FE_B12_PBP"/>
    <property type="match status" value="1"/>
</dbReference>
<evidence type="ECO:0000256" key="6">
    <source>
        <dbReference type="ARBA" id="ARBA00023288"/>
    </source>
</evidence>